<name>A0A1F7RW81_9BACT</name>
<gene>
    <name evidence="1" type="ORF">A2W05_03940</name>
</gene>
<evidence type="ECO:0000313" key="1">
    <source>
        <dbReference type="EMBL" id="OGL45264.1"/>
    </source>
</evidence>
<organism evidence="1 2">
    <name type="scientific">Candidatus Schekmanbacteria bacterium RBG_16_38_10</name>
    <dbReference type="NCBI Taxonomy" id="1817879"/>
    <lineage>
        <taxon>Bacteria</taxon>
        <taxon>Candidatus Schekmaniibacteriota</taxon>
    </lineage>
</organism>
<dbReference type="EMBL" id="MGDE01000144">
    <property type="protein sequence ID" value="OGL45264.1"/>
    <property type="molecule type" value="Genomic_DNA"/>
</dbReference>
<comment type="caution">
    <text evidence="1">The sequence shown here is derived from an EMBL/GenBank/DDBJ whole genome shotgun (WGS) entry which is preliminary data.</text>
</comment>
<dbReference type="AlphaFoldDB" id="A0A1F7RW81"/>
<proteinExistence type="predicted"/>
<reference evidence="1 2" key="1">
    <citation type="journal article" date="2016" name="Nat. Commun.">
        <title>Thousands of microbial genomes shed light on interconnected biogeochemical processes in an aquifer system.</title>
        <authorList>
            <person name="Anantharaman K."/>
            <person name="Brown C.T."/>
            <person name="Hug L.A."/>
            <person name="Sharon I."/>
            <person name="Castelle C.J."/>
            <person name="Probst A.J."/>
            <person name="Thomas B.C."/>
            <person name="Singh A."/>
            <person name="Wilkins M.J."/>
            <person name="Karaoz U."/>
            <person name="Brodie E.L."/>
            <person name="Williams K.H."/>
            <person name="Hubbard S.S."/>
            <person name="Banfield J.F."/>
        </authorList>
    </citation>
    <scope>NUCLEOTIDE SEQUENCE [LARGE SCALE GENOMIC DNA]</scope>
</reference>
<sequence length="113" mass="13653">MSKIKTYKTLRRNWKFEEELWKAICSLASNSDNIKKRLAEAYDYHIIYLEPESIPQERNRKKLIKIKNKLTKNHTKPVSEAIYYLPLKSCRAIVSDLCDIYDEFIHFEWNRNL</sequence>
<dbReference type="Proteomes" id="UP000178797">
    <property type="component" value="Unassembled WGS sequence"/>
</dbReference>
<accession>A0A1F7RW81</accession>
<evidence type="ECO:0000313" key="2">
    <source>
        <dbReference type="Proteomes" id="UP000178797"/>
    </source>
</evidence>
<protein>
    <submittedName>
        <fullName evidence="1">Uncharacterized protein</fullName>
    </submittedName>
</protein>